<dbReference type="EMBL" id="BAAAYN010000044">
    <property type="protein sequence ID" value="GAA3393900.1"/>
    <property type="molecule type" value="Genomic_DNA"/>
</dbReference>
<feature type="region of interest" description="Disordered" evidence="1">
    <location>
        <begin position="84"/>
        <end position="119"/>
    </location>
</feature>
<evidence type="ECO:0000256" key="1">
    <source>
        <dbReference type="SAM" id="MobiDB-lite"/>
    </source>
</evidence>
<keyword evidence="4" id="KW-1185">Reference proteome</keyword>
<accession>A0ABP6T6K6</accession>
<organism evidence="3 4">
    <name type="scientific">Cryptosporangium minutisporangium</name>
    <dbReference type="NCBI Taxonomy" id="113569"/>
    <lineage>
        <taxon>Bacteria</taxon>
        <taxon>Bacillati</taxon>
        <taxon>Actinomycetota</taxon>
        <taxon>Actinomycetes</taxon>
        <taxon>Cryptosporangiales</taxon>
        <taxon>Cryptosporangiaceae</taxon>
        <taxon>Cryptosporangium</taxon>
    </lineage>
</organism>
<comment type="caution">
    <text evidence="3">The sequence shown here is derived from an EMBL/GenBank/DDBJ whole genome shotgun (WGS) entry which is preliminary data.</text>
</comment>
<evidence type="ECO:0000313" key="3">
    <source>
        <dbReference type="EMBL" id="GAA3393900.1"/>
    </source>
</evidence>
<name>A0ABP6T6K6_9ACTN</name>
<dbReference type="InterPro" id="IPR000182">
    <property type="entry name" value="GNAT_dom"/>
</dbReference>
<dbReference type="SUPFAM" id="SSF55729">
    <property type="entry name" value="Acyl-CoA N-acyltransferases (Nat)"/>
    <property type="match status" value="1"/>
</dbReference>
<dbReference type="InterPro" id="IPR016181">
    <property type="entry name" value="Acyl_CoA_acyltransferase"/>
</dbReference>
<evidence type="ECO:0000313" key="4">
    <source>
        <dbReference type="Proteomes" id="UP001501676"/>
    </source>
</evidence>
<sequence>MHHEVGQSAAVTVPRVVVNPTLTEELRAHLVDMWARVTNEGGAVGFVPPVTADDIRPTADRSFERVRQGADALICLVAPNHEKNRESVRTDDRLGSTESAQYERVGVPGTDSDNLSSRGISGPLADERVVAWLLLAQSESLLRRHWRTVYRVQVDPEWQGVGLGTSLMAAAATYAKEVLGLEALTLMTRSGTGAERFYKRCGYREVGRIPGAIRVGPNDNRDEVHFWLDL</sequence>
<dbReference type="InterPro" id="IPR050276">
    <property type="entry name" value="MshD_Acetyltransferase"/>
</dbReference>
<feature type="compositionally biased region" description="Basic and acidic residues" evidence="1">
    <location>
        <begin position="84"/>
        <end position="95"/>
    </location>
</feature>
<dbReference type="CDD" id="cd04301">
    <property type="entry name" value="NAT_SF"/>
    <property type="match status" value="1"/>
</dbReference>
<evidence type="ECO:0000259" key="2">
    <source>
        <dbReference type="PROSITE" id="PS51186"/>
    </source>
</evidence>
<dbReference type="PANTHER" id="PTHR43617">
    <property type="entry name" value="L-AMINO ACID N-ACETYLTRANSFERASE"/>
    <property type="match status" value="1"/>
</dbReference>
<proteinExistence type="predicted"/>
<dbReference type="Pfam" id="PF00583">
    <property type="entry name" value="Acetyltransf_1"/>
    <property type="match status" value="1"/>
</dbReference>
<gene>
    <name evidence="3" type="ORF">GCM10020369_61250</name>
</gene>
<protein>
    <submittedName>
        <fullName evidence="3">GNAT family N-acetyltransferase</fullName>
    </submittedName>
</protein>
<dbReference type="Gene3D" id="3.40.630.30">
    <property type="match status" value="1"/>
</dbReference>
<reference evidence="4" key="1">
    <citation type="journal article" date="2019" name="Int. J. Syst. Evol. Microbiol.">
        <title>The Global Catalogue of Microorganisms (GCM) 10K type strain sequencing project: providing services to taxonomists for standard genome sequencing and annotation.</title>
        <authorList>
            <consortium name="The Broad Institute Genomics Platform"/>
            <consortium name="The Broad Institute Genome Sequencing Center for Infectious Disease"/>
            <person name="Wu L."/>
            <person name="Ma J."/>
        </authorList>
    </citation>
    <scope>NUCLEOTIDE SEQUENCE [LARGE SCALE GENOMIC DNA]</scope>
    <source>
        <strain evidence="4">JCM 9458</strain>
    </source>
</reference>
<feature type="domain" description="N-acetyltransferase" evidence="2">
    <location>
        <begin position="72"/>
        <end position="230"/>
    </location>
</feature>
<dbReference type="PROSITE" id="PS51186">
    <property type="entry name" value="GNAT"/>
    <property type="match status" value="1"/>
</dbReference>
<dbReference type="Proteomes" id="UP001501676">
    <property type="component" value="Unassembled WGS sequence"/>
</dbReference>